<dbReference type="InterPro" id="IPR021765">
    <property type="entry name" value="UstYa-like"/>
</dbReference>
<dbReference type="GO" id="GO:0043386">
    <property type="term" value="P:mycotoxin biosynthetic process"/>
    <property type="evidence" value="ECO:0007669"/>
    <property type="project" value="InterPro"/>
</dbReference>
<sequence>MSTHPTRPNFSYHLTPKADTDEALSHEPSQKTSFWKTCFWISLLLTILQIPALFFTANQNELSSQPSPTNIHTTKITFEPDPHFQNLTTQEDVLAAWSIHNLPGLINLPDPTPGKHVYILSAFHQLLCLRTIHLSLFQLQNGISQPVDNDQITTCFNYLRHGIMCAGDVALEGPDPDTEGGGAQRGLTGKGQVHECKVWEEIVEWQVGHGVHNDQIYI</sequence>
<dbReference type="Pfam" id="PF11807">
    <property type="entry name" value="UstYa"/>
    <property type="match status" value="1"/>
</dbReference>
<comment type="pathway">
    <text evidence="1">Mycotoxin biosynthesis.</text>
</comment>
<comment type="similarity">
    <text evidence="3">Belongs to the ustYa family.</text>
</comment>
<dbReference type="VEuPathDB" id="FungiDB:BO78DRAFT_428820"/>
<evidence type="ECO:0008006" key="6">
    <source>
        <dbReference type="Google" id="ProtNLM"/>
    </source>
</evidence>
<evidence type="ECO:0000256" key="2">
    <source>
        <dbReference type="ARBA" id="ARBA00023002"/>
    </source>
</evidence>
<reference evidence="4 5" key="1">
    <citation type="submission" date="2018-02" db="EMBL/GenBank/DDBJ databases">
        <title>The genomes of Aspergillus section Nigri reveals drivers in fungal speciation.</title>
        <authorList>
            <consortium name="DOE Joint Genome Institute"/>
            <person name="Vesth T.C."/>
            <person name="Nybo J."/>
            <person name="Theobald S."/>
            <person name="Brandl J."/>
            <person name="Frisvad J.C."/>
            <person name="Nielsen K.F."/>
            <person name="Lyhne E.K."/>
            <person name="Kogle M.E."/>
            <person name="Kuo A."/>
            <person name="Riley R."/>
            <person name="Clum A."/>
            <person name="Nolan M."/>
            <person name="Lipzen A."/>
            <person name="Salamov A."/>
            <person name="Henrissat B."/>
            <person name="Wiebenga A."/>
            <person name="De vries R.P."/>
            <person name="Grigoriev I.V."/>
            <person name="Mortensen U.H."/>
            <person name="Andersen M.R."/>
            <person name="Baker S.E."/>
        </authorList>
    </citation>
    <scope>NUCLEOTIDE SEQUENCE [LARGE SCALE GENOMIC DNA]</scope>
    <source>
        <strain evidence="4 5">CBS 121057</strain>
    </source>
</reference>
<accession>A0A319ELY9</accession>
<gene>
    <name evidence="4" type="ORF">BO78DRAFT_428820</name>
</gene>
<dbReference type="PANTHER" id="PTHR33365:SF11">
    <property type="entry name" value="TAT PATHWAY SIGNAL SEQUENCE"/>
    <property type="match status" value="1"/>
</dbReference>
<evidence type="ECO:0000313" key="4">
    <source>
        <dbReference type="EMBL" id="PYI07698.1"/>
    </source>
</evidence>
<keyword evidence="5" id="KW-1185">Reference proteome</keyword>
<dbReference type="GO" id="GO:0016491">
    <property type="term" value="F:oxidoreductase activity"/>
    <property type="evidence" value="ECO:0007669"/>
    <property type="project" value="UniProtKB-KW"/>
</dbReference>
<evidence type="ECO:0000313" key="5">
    <source>
        <dbReference type="Proteomes" id="UP000248423"/>
    </source>
</evidence>
<dbReference type="Proteomes" id="UP000248423">
    <property type="component" value="Unassembled WGS sequence"/>
</dbReference>
<name>A0A319ELY9_ASPSB</name>
<evidence type="ECO:0000256" key="1">
    <source>
        <dbReference type="ARBA" id="ARBA00004685"/>
    </source>
</evidence>
<evidence type="ECO:0000256" key="3">
    <source>
        <dbReference type="ARBA" id="ARBA00035112"/>
    </source>
</evidence>
<organism evidence="4 5">
    <name type="scientific">Aspergillus sclerotiicarbonarius (strain CBS 121057 / IBT 28362)</name>
    <dbReference type="NCBI Taxonomy" id="1448318"/>
    <lineage>
        <taxon>Eukaryota</taxon>
        <taxon>Fungi</taxon>
        <taxon>Dikarya</taxon>
        <taxon>Ascomycota</taxon>
        <taxon>Pezizomycotina</taxon>
        <taxon>Eurotiomycetes</taxon>
        <taxon>Eurotiomycetidae</taxon>
        <taxon>Eurotiales</taxon>
        <taxon>Aspergillaceae</taxon>
        <taxon>Aspergillus</taxon>
        <taxon>Aspergillus subgen. Circumdati</taxon>
    </lineage>
</organism>
<protein>
    <recommendedName>
        <fullName evidence="6">Oxidase ustYa</fullName>
    </recommendedName>
</protein>
<dbReference type="PANTHER" id="PTHR33365">
    <property type="entry name" value="YALI0B05434P"/>
    <property type="match status" value="1"/>
</dbReference>
<dbReference type="OrthoDB" id="3687641at2759"/>
<dbReference type="AlphaFoldDB" id="A0A319ELY9"/>
<proteinExistence type="inferred from homology"/>
<dbReference type="EMBL" id="KZ826340">
    <property type="protein sequence ID" value="PYI07698.1"/>
    <property type="molecule type" value="Genomic_DNA"/>
</dbReference>
<dbReference type="STRING" id="1448318.A0A319ELY9"/>
<keyword evidence="2" id="KW-0560">Oxidoreductase</keyword>